<sequence>MALPLCLQLKAALARSCLHCHGNFLAFFTRHHMNLKSWLLVQWNTAVQGFLLYILISPSFVGLEPPHPITLTLDNASEC</sequence>
<keyword evidence="2" id="KW-1185">Reference proteome</keyword>
<evidence type="ECO:0000313" key="1">
    <source>
        <dbReference type="EMBL" id="KAF6348871.1"/>
    </source>
</evidence>
<evidence type="ECO:0000313" key="2">
    <source>
        <dbReference type="Proteomes" id="UP000527355"/>
    </source>
</evidence>
<dbReference type="GO" id="GO:0005634">
    <property type="term" value="C:nucleus"/>
    <property type="evidence" value="ECO:0007669"/>
    <property type="project" value="TreeGrafter"/>
</dbReference>
<organism evidence="1 2">
    <name type="scientific">Myotis myotis</name>
    <name type="common">Greater mouse-eared bat</name>
    <name type="synonym">Vespertilio myotis</name>
    <dbReference type="NCBI Taxonomy" id="51298"/>
    <lineage>
        <taxon>Eukaryota</taxon>
        <taxon>Metazoa</taxon>
        <taxon>Chordata</taxon>
        <taxon>Craniata</taxon>
        <taxon>Vertebrata</taxon>
        <taxon>Euteleostomi</taxon>
        <taxon>Mammalia</taxon>
        <taxon>Eutheria</taxon>
        <taxon>Laurasiatheria</taxon>
        <taxon>Chiroptera</taxon>
        <taxon>Yangochiroptera</taxon>
        <taxon>Vespertilionidae</taxon>
        <taxon>Myotis</taxon>
    </lineage>
</organism>
<proteinExistence type="predicted"/>
<comment type="caution">
    <text evidence="1">The sequence shown here is derived from an EMBL/GenBank/DDBJ whole genome shotgun (WGS) entry which is preliminary data.</text>
</comment>
<name>A0A7J7XGP3_MYOMY</name>
<gene>
    <name evidence="1" type="ORF">mMyoMyo1_007041</name>
</gene>
<dbReference type="PANTHER" id="PTHR37357:SF1">
    <property type="entry name" value="IZUMO SPERM-EGG FUSION PROTEIN 4"/>
    <property type="match status" value="1"/>
</dbReference>
<protein>
    <submittedName>
        <fullName evidence="1">IZUMO family member 4</fullName>
    </submittedName>
</protein>
<dbReference type="InterPro" id="IPR052868">
    <property type="entry name" value="Izumo_fusion"/>
</dbReference>
<dbReference type="EMBL" id="JABWUV010000006">
    <property type="protein sequence ID" value="KAF6348871.1"/>
    <property type="molecule type" value="Genomic_DNA"/>
</dbReference>
<dbReference type="VEuPathDB" id="HostDB:GeneID_118658520"/>
<accession>A0A7J7XGP3</accession>
<dbReference type="PANTHER" id="PTHR37357">
    <property type="entry name" value="IZUMO SPERM-EGG FUSION PROTEIN 4"/>
    <property type="match status" value="1"/>
</dbReference>
<dbReference type="AlphaFoldDB" id="A0A7J7XGP3"/>
<reference evidence="1 2" key="1">
    <citation type="journal article" date="2020" name="Nature">
        <title>Six reference-quality genomes reveal evolution of bat adaptations.</title>
        <authorList>
            <person name="Jebb D."/>
            <person name="Huang Z."/>
            <person name="Pippel M."/>
            <person name="Hughes G.M."/>
            <person name="Lavrichenko K."/>
            <person name="Devanna P."/>
            <person name="Winkler S."/>
            <person name="Jermiin L.S."/>
            <person name="Skirmuntt E.C."/>
            <person name="Katzourakis A."/>
            <person name="Burkitt-Gray L."/>
            <person name="Ray D.A."/>
            <person name="Sullivan K.A.M."/>
            <person name="Roscito J.G."/>
            <person name="Kirilenko B.M."/>
            <person name="Davalos L.M."/>
            <person name="Corthals A.P."/>
            <person name="Power M.L."/>
            <person name="Jones G."/>
            <person name="Ransome R.D."/>
            <person name="Dechmann D.K.N."/>
            <person name="Locatelli A.G."/>
            <person name="Puechmaille S.J."/>
            <person name="Fedrigo O."/>
            <person name="Jarvis E.D."/>
            <person name="Hiller M."/>
            <person name="Vernes S.C."/>
            <person name="Myers E.W."/>
            <person name="Teeling E.C."/>
        </authorList>
    </citation>
    <scope>NUCLEOTIDE SEQUENCE [LARGE SCALE GENOMIC DNA]</scope>
    <source>
        <strain evidence="1">MMyoMyo1</strain>
        <tissue evidence="1">Flight muscle</tissue>
    </source>
</reference>
<dbReference type="Proteomes" id="UP000527355">
    <property type="component" value="Unassembled WGS sequence"/>
</dbReference>